<dbReference type="FunFam" id="2.30.30.30:FF:000005">
    <property type="entry name" value="40S ribosomal protein S4"/>
    <property type="match status" value="1"/>
</dbReference>
<reference evidence="7" key="1">
    <citation type="submission" date="2021-08" db="EMBL/GenBank/DDBJ databases">
        <title>WGS assembly of Ceratopteris richardii.</title>
        <authorList>
            <person name="Marchant D.B."/>
            <person name="Chen G."/>
            <person name="Jenkins J."/>
            <person name="Shu S."/>
            <person name="Leebens-Mack J."/>
            <person name="Grimwood J."/>
            <person name="Schmutz J."/>
            <person name="Soltis P."/>
            <person name="Soltis D."/>
            <person name="Chen Z.-H."/>
        </authorList>
    </citation>
    <scope>NUCLEOTIDE SEQUENCE</scope>
    <source>
        <strain evidence="7">Whitten #5841</strain>
        <tissue evidence="7">Leaf</tissue>
    </source>
</reference>
<comment type="caution">
    <text evidence="7">The sequence shown here is derived from an EMBL/GenBank/DDBJ whole genome shotgun (WGS) entry which is preliminary data.</text>
</comment>
<dbReference type="Gene3D" id="2.40.50.740">
    <property type="match status" value="1"/>
</dbReference>
<sequence>MQRLISVDGKVRTDKCYPAGFMDVVSIAKTGENFRLLYDSKGRFTLHSISLEEAKYKLCKVRSACFGDKGIPYITTYDGRTIRYPDPLIKANDTIKIEIETGKIVDFIKFDIGNIVMVTGGRNRGRIGILKHREKHKGSFEIVHVQDAAGQEFATHLGNVFTIGQGSKPWVTLPRGKGIKLSIVEEAKKRAAAKAAA</sequence>
<evidence type="ECO:0000256" key="1">
    <source>
        <dbReference type="ARBA" id="ARBA00007500"/>
    </source>
</evidence>
<accession>A0A8T2U1D7</accession>
<dbReference type="AlphaFoldDB" id="A0A8T2U1D7"/>
<dbReference type="InterPro" id="IPR041982">
    <property type="entry name" value="Ribosomal_eS4_KOW"/>
</dbReference>
<evidence type="ECO:0000256" key="5">
    <source>
        <dbReference type="ARBA" id="ARBA00023274"/>
    </source>
</evidence>
<keyword evidence="3" id="KW-0694">RNA-binding</keyword>
<gene>
    <name evidence="7" type="ORF">KP509_10G002500</name>
</gene>
<keyword evidence="8" id="KW-1185">Reference proteome</keyword>
<dbReference type="FunFam" id="2.40.50.740:FF:000001">
    <property type="entry name" value="40S ribosomal protein S4"/>
    <property type="match status" value="1"/>
</dbReference>
<organism evidence="7 8">
    <name type="scientific">Ceratopteris richardii</name>
    <name type="common">Triangle waterfern</name>
    <dbReference type="NCBI Taxonomy" id="49495"/>
    <lineage>
        <taxon>Eukaryota</taxon>
        <taxon>Viridiplantae</taxon>
        <taxon>Streptophyta</taxon>
        <taxon>Embryophyta</taxon>
        <taxon>Tracheophyta</taxon>
        <taxon>Polypodiopsida</taxon>
        <taxon>Polypodiidae</taxon>
        <taxon>Polypodiales</taxon>
        <taxon>Pteridineae</taxon>
        <taxon>Pteridaceae</taxon>
        <taxon>Parkerioideae</taxon>
        <taxon>Ceratopteris</taxon>
    </lineage>
</organism>
<dbReference type="PANTHER" id="PTHR11581:SF0">
    <property type="entry name" value="SMALL RIBOSOMAL SUBUNIT PROTEIN ES4"/>
    <property type="match status" value="1"/>
</dbReference>
<dbReference type="InterPro" id="IPR000876">
    <property type="entry name" value="Ribosomal_eS4"/>
</dbReference>
<dbReference type="Pfam" id="PF00467">
    <property type="entry name" value="KOW"/>
    <property type="match status" value="1"/>
</dbReference>
<dbReference type="PANTHER" id="PTHR11581">
    <property type="entry name" value="30S/40S RIBOSOMAL PROTEIN S4"/>
    <property type="match status" value="1"/>
</dbReference>
<evidence type="ECO:0000259" key="6">
    <source>
        <dbReference type="SMART" id="SM00739"/>
    </source>
</evidence>
<dbReference type="EMBL" id="CM035415">
    <property type="protein sequence ID" value="KAH7426459.1"/>
    <property type="molecule type" value="Genomic_DNA"/>
</dbReference>
<dbReference type="GO" id="GO:0022627">
    <property type="term" value="C:cytosolic small ribosomal subunit"/>
    <property type="evidence" value="ECO:0007669"/>
    <property type="project" value="TreeGrafter"/>
</dbReference>
<name>A0A8T2U1D7_CERRI</name>
<dbReference type="SMART" id="SM00739">
    <property type="entry name" value="KOW"/>
    <property type="match status" value="1"/>
</dbReference>
<evidence type="ECO:0000256" key="3">
    <source>
        <dbReference type="ARBA" id="ARBA00022884"/>
    </source>
</evidence>
<protein>
    <recommendedName>
        <fullName evidence="6">KOW domain-containing protein</fullName>
    </recommendedName>
</protein>
<dbReference type="GO" id="GO:0006412">
    <property type="term" value="P:translation"/>
    <property type="evidence" value="ECO:0007669"/>
    <property type="project" value="InterPro"/>
</dbReference>
<dbReference type="Proteomes" id="UP000825935">
    <property type="component" value="Chromosome 10"/>
</dbReference>
<proteinExistence type="inferred from homology"/>
<feature type="domain" description="KOW" evidence="6">
    <location>
        <begin position="109"/>
        <end position="136"/>
    </location>
</feature>
<keyword evidence="5" id="KW-0687">Ribonucleoprotein</keyword>
<keyword evidence="4" id="KW-0689">Ribosomal protein</keyword>
<evidence type="ECO:0000256" key="4">
    <source>
        <dbReference type="ARBA" id="ARBA00022980"/>
    </source>
</evidence>
<dbReference type="InterPro" id="IPR013845">
    <property type="entry name" value="Ribosomal_eS4_central_region"/>
</dbReference>
<dbReference type="GO" id="GO:0019843">
    <property type="term" value="F:rRNA binding"/>
    <property type="evidence" value="ECO:0007669"/>
    <property type="project" value="UniProtKB-KW"/>
</dbReference>
<dbReference type="CDD" id="cd06087">
    <property type="entry name" value="KOW_RPS4"/>
    <property type="match status" value="1"/>
</dbReference>
<dbReference type="Gene3D" id="3.10.290.10">
    <property type="entry name" value="RNA-binding S4 domain"/>
    <property type="match status" value="1"/>
</dbReference>
<dbReference type="Pfam" id="PF16121">
    <property type="entry name" value="40S_S4_C"/>
    <property type="match status" value="1"/>
</dbReference>
<dbReference type="InterPro" id="IPR014722">
    <property type="entry name" value="Rib_uL2_dom2"/>
</dbReference>
<evidence type="ECO:0000313" key="7">
    <source>
        <dbReference type="EMBL" id="KAH7426459.1"/>
    </source>
</evidence>
<dbReference type="InterPro" id="IPR036986">
    <property type="entry name" value="S4_RNA-bd_sf"/>
</dbReference>
<dbReference type="InterPro" id="IPR038237">
    <property type="entry name" value="Ribosomal_eS4_central_sf"/>
</dbReference>
<dbReference type="InterPro" id="IPR032277">
    <property type="entry name" value="Ribosomal_eS4_C"/>
</dbReference>
<comment type="similarity">
    <text evidence="1">Belongs to the eukaryotic ribosomal protein eS4 family.</text>
</comment>
<dbReference type="InterPro" id="IPR005824">
    <property type="entry name" value="KOW"/>
</dbReference>
<dbReference type="Pfam" id="PF00900">
    <property type="entry name" value="Ribosomal_S4e"/>
    <property type="match status" value="1"/>
</dbReference>
<keyword evidence="2" id="KW-0699">rRNA-binding</keyword>
<dbReference type="GO" id="GO:0003735">
    <property type="term" value="F:structural constituent of ribosome"/>
    <property type="evidence" value="ECO:0007669"/>
    <property type="project" value="InterPro"/>
</dbReference>
<dbReference type="OrthoDB" id="504298at2759"/>
<evidence type="ECO:0000256" key="2">
    <source>
        <dbReference type="ARBA" id="ARBA00022730"/>
    </source>
</evidence>
<dbReference type="Gene3D" id="2.30.30.30">
    <property type="match status" value="1"/>
</dbReference>
<dbReference type="OMA" id="GHIQLNL"/>
<evidence type="ECO:0000313" key="8">
    <source>
        <dbReference type="Proteomes" id="UP000825935"/>
    </source>
</evidence>